<dbReference type="InterPro" id="IPR003848">
    <property type="entry name" value="DUF218"/>
</dbReference>
<accession>A0AAF1K2G5</accession>
<proteinExistence type="predicted"/>
<feature type="domain" description="DUF218" evidence="1">
    <location>
        <begin position="40"/>
        <end position="169"/>
    </location>
</feature>
<dbReference type="AlphaFoldDB" id="A0AAF1K2G5"/>
<gene>
    <name evidence="2" type="ORF">GXW79_08575</name>
</gene>
<name>A0AAF1K2G5_9PROT</name>
<comment type="caution">
    <text evidence="2">The sequence shown here is derived from an EMBL/GenBank/DDBJ whole genome shotgun (WGS) entry which is preliminary data.</text>
</comment>
<dbReference type="RefSeq" id="WP_211873973.1">
    <property type="nucleotide sequence ID" value="NZ_JAAEDH010000008.1"/>
</dbReference>
<keyword evidence="3" id="KW-1185">Reference proteome</keyword>
<protein>
    <submittedName>
        <fullName evidence="2">YdcF family protein</fullName>
    </submittedName>
</protein>
<evidence type="ECO:0000259" key="1">
    <source>
        <dbReference type="Pfam" id="PF02698"/>
    </source>
</evidence>
<reference evidence="2" key="2">
    <citation type="journal article" date="2021" name="Syst. Appl. Microbiol.">
        <title>Roseomonas hellenica sp. nov., isolated from roots of wild-growing Alkanna tinctoria.</title>
        <authorList>
            <person name="Rat A."/>
            <person name="Naranjo H.D."/>
            <person name="Lebbe L."/>
            <person name="Cnockaert M."/>
            <person name="Krigas N."/>
            <person name="Grigoriadou K."/>
            <person name="Maloupa E."/>
            <person name="Willems A."/>
        </authorList>
    </citation>
    <scope>NUCLEOTIDE SEQUENCE</scope>
    <source>
        <strain evidence="2">LMG 28251</strain>
    </source>
</reference>
<dbReference type="EMBL" id="JAAEDH010000008">
    <property type="protein sequence ID" value="MBR0655134.1"/>
    <property type="molecule type" value="Genomic_DNA"/>
</dbReference>
<evidence type="ECO:0000313" key="2">
    <source>
        <dbReference type="EMBL" id="MBR0655134.1"/>
    </source>
</evidence>
<dbReference type="Pfam" id="PF02698">
    <property type="entry name" value="DUF218"/>
    <property type="match status" value="1"/>
</dbReference>
<evidence type="ECO:0000313" key="3">
    <source>
        <dbReference type="Proteomes" id="UP001196068"/>
    </source>
</evidence>
<dbReference type="Proteomes" id="UP001196068">
    <property type="component" value="Unassembled WGS sequence"/>
</dbReference>
<organism evidence="2 3">
    <name type="scientific">Plastoroseomonas arctica</name>
    <dbReference type="NCBI Taxonomy" id="1509237"/>
    <lineage>
        <taxon>Bacteria</taxon>
        <taxon>Pseudomonadati</taxon>
        <taxon>Pseudomonadota</taxon>
        <taxon>Alphaproteobacteria</taxon>
        <taxon>Acetobacterales</taxon>
        <taxon>Acetobacteraceae</taxon>
        <taxon>Plastoroseomonas</taxon>
    </lineage>
</organism>
<sequence>MRRRILLSVPLAALLAAGAGFAWFLGEARLVPEQPLAMTDGIAVLTGGAERVETGLRLLAAGQARVLLVTGAHRGASLAEVLGAAGFDATPLAARVTLGRAAATTRGNATEIAAWVVAERLGSVRLVTSGYHMPRARLEVWRALPEGVRVVPHPVQARDGAWPRMSLLASEYGKWLAAQAGISALVPARGDARDR</sequence>
<dbReference type="CDD" id="cd06259">
    <property type="entry name" value="YdcF-like"/>
    <property type="match status" value="1"/>
</dbReference>
<reference evidence="2" key="1">
    <citation type="submission" date="2020-01" db="EMBL/GenBank/DDBJ databases">
        <authorList>
            <person name="Rat A."/>
        </authorList>
    </citation>
    <scope>NUCLEOTIDE SEQUENCE</scope>
    <source>
        <strain evidence="2">LMG 28251</strain>
    </source>
</reference>